<dbReference type="RefSeq" id="WP_367954660.1">
    <property type="nucleotide sequence ID" value="NZ_JBDPGJ010000003.1"/>
</dbReference>
<dbReference type="Proteomes" id="UP001556692">
    <property type="component" value="Unassembled WGS sequence"/>
</dbReference>
<organism evidence="2 3">
    <name type="scientific">Aquibium pacificus</name>
    <dbReference type="NCBI Taxonomy" id="3153579"/>
    <lineage>
        <taxon>Bacteria</taxon>
        <taxon>Pseudomonadati</taxon>
        <taxon>Pseudomonadota</taxon>
        <taxon>Alphaproteobacteria</taxon>
        <taxon>Hyphomicrobiales</taxon>
        <taxon>Phyllobacteriaceae</taxon>
        <taxon>Aquibium</taxon>
    </lineage>
</organism>
<reference evidence="2 3" key="1">
    <citation type="submission" date="2024-05" db="EMBL/GenBank/DDBJ databases">
        <authorList>
            <person name="Jiang F."/>
        </authorList>
    </citation>
    <scope>NUCLEOTIDE SEQUENCE [LARGE SCALE GENOMIC DNA]</scope>
    <source>
        <strain evidence="2 3">LZ166</strain>
    </source>
</reference>
<gene>
    <name evidence="2" type="ORF">ABGN05_13995</name>
</gene>
<accession>A0ABV3SKJ8</accession>
<protein>
    <submittedName>
        <fullName evidence="2">Uncharacterized protein</fullName>
    </submittedName>
</protein>
<name>A0ABV3SKJ8_9HYPH</name>
<proteinExistence type="predicted"/>
<evidence type="ECO:0000313" key="3">
    <source>
        <dbReference type="Proteomes" id="UP001556692"/>
    </source>
</evidence>
<dbReference type="EMBL" id="JBDPGJ010000003">
    <property type="protein sequence ID" value="MEX0406778.1"/>
    <property type="molecule type" value="Genomic_DNA"/>
</dbReference>
<comment type="caution">
    <text evidence="2">The sequence shown here is derived from an EMBL/GenBank/DDBJ whole genome shotgun (WGS) entry which is preliminary data.</text>
</comment>
<sequence>MRLLIHTITPMAALAVLLSIAGSTATALDNSSTDFGTCKPAAGCINSIDATCSKIACAAKECDGNYDSGRCKDLKELHEAGQCGFAKKKCGRDLPRRSLLKNLRPQAPAADRAVK</sequence>
<keyword evidence="3" id="KW-1185">Reference proteome</keyword>
<keyword evidence="1" id="KW-0732">Signal</keyword>
<feature type="signal peptide" evidence="1">
    <location>
        <begin position="1"/>
        <end position="27"/>
    </location>
</feature>
<feature type="chain" id="PRO_5045847315" evidence="1">
    <location>
        <begin position="28"/>
        <end position="115"/>
    </location>
</feature>
<evidence type="ECO:0000313" key="2">
    <source>
        <dbReference type="EMBL" id="MEX0406778.1"/>
    </source>
</evidence>
<evidence type="ECO:0000256" key="1">
    <source>
        <dbReference type="SAM" id="SignalP"/>
    </source>
</evidence>